<dbReference type="EMBL" id="JBHFFA010000001">
    <property type="protein sequence ID" value="KAL2652644.1"/>
    <property type="molecule type" value="Genomic_DNA"/>
</dbReference>
<reference evidence="2 3" key="1">
    <citation type="submission" date="2024-09" db="EMBL/GenBank/DDBJ databases">
        <title>Chromosome-scale assembly of Riccia fluitans.</title>
        <authorList>
            <person name="Paukszto L."/>
            <person name="Sawicki J."/>
            <person name="Karawczyk K."/>
            <person name="Piernik-Szablinska J."/>
            <person name="Szczecinska M."/>
            <person name="Mazdziarz M."/>
        </authorList>
    </citation>
    <scope>NUCLEOTIDE SEQUENCE [LARGE SCALE GENOMIC DNA]</scope>
    <source>
        <strain evidence="2">Rf_01</strain>
        <tissue evidence="2">Aerial parts of the thallus</tissue>
    </source>
</reference>
<evidence type="ECO:0000256" key="1">
    <source>
        <dbReference type="SAM" id="MobiDB-lite"/>
    </source>
</evidence>
<feature type="compositionally biased region" description="Polar residues" evidence="1">
    <location>
        <begin position="45"/>
        <end position="55"/>
    </location>
</feature>
<gene>
    <name evidence="2" type="ORF">R1flu_020772</name>
</gene>
<keyword evidence="3" id="KW-1185">Reference proteome</keyword>
<dbReference type="Proteomes" id="UP001605036">
    <property type="component" value="Unassembled WGS sequence"/>
</dbReference>
<evidence type="ECO:0000313" key="2">
    <source>
        <dbReference type="EMBL" id="KAL2652644.1"/>
    </source>
</evidence>
<accession>A0ABD1ZQW6</accession>
<proteinExistence type="predicted"/>
<evidence type="ECO:0000313" key="3">
    <source>
        <dbReference type="Proteomes" id="UP001605036"/>
    </source>
</evidence>
<dbReference type="AlphaFoldDB" id="A0ABD1ZQW6"/>
<comment type="caution">
    <text evidence="2">The sequence shown here is derived from an EMBL/GenBank/DDBJ whole genome shotgun (WGS) entry which is preliminary data.</text>
</comment>
<name>A0ABD1ZQW6_9MARC</name>
<protein>
    <submittedName>
        <fullName evidence="2">Uncharacterized protein</fullName>
    </submittedName>
</protein>
<organism evidence="2 3">
    <name type="scientific">Riccia fluitans</name>
    <dbReference type="NCBI Taxonomy" id="41844"/>
    <lineage>
        <taxon>Eukaryota</taxon>
        <taxon>Viridiplantae</taxon>
        <taxon>Streptophyta</taxon>
        <taxon>Embryophyta</taxon>
        <taxon>Marchantiophyta</taxon>
        <taxon>Marchantiopsida</taxon>
        <taxon>Marchantiidae</taxon>
        <taxon>Marchantiales</taxon>
        <taxon>Ricciaceae</taxon>
        <taxon>Riccia</taxon>
    </lineage>
</organism>
<feature type="compositionally biased region" description="Low complexity" evidence="1">
    <location>
        <begin position="88"/>
        <end position="98"/>
    </location>
</feature>
<sequence length="181" mass="19380">MMDSQVAAGLASLMLITNPSRSAYPMNPGAPRHGPFPFSSMPPANASQGVSTLNPASPAGEVHWPAANRSGRTAIVHCDGQARKKTTDSAVDDSSTTSNSEKRLSGKRKRNVGENTKFMVNEEITAGMETLATMMRELEHLQLEAEEKSTAQMAVNCDKLWEVLKILAQAVALAASRNIGK</sequence>
<feature type="region of interest" description="Disordered" evidence="1">
    <location>
        <begin position="79"/>
        <end position="111"/>
    </location>
</feature>
<feature type="region of interest" description="Disordered" evidence="1">
    <location>
        <begin position="25"/>
        <end position="64"/>
    </location>
</feature>